<dbReference type="AlphaFoldDB" id="A0AB72VC73"/>
<accession>A0AB72VC73</accession>
<proteinExistence type="inferred from homology"/>
<dbReference type="Gene3D" id="3.90.1720.10">
    <property type="entry name" value="endopeptidase domain like (from Nostoc punctiforme)"/>
    <property type="match status" value="1"/>
</dbReference>
<dbReference type="Proteomes" id="UP000006698">
    <property type="component" value="Chromosome"/>
</dbReference>
<comment type="similarity">
    <text evidence="1">Belongs to the peptidase C40 family.</text>
</comment>
<evidence type="ECO:0000259" key="6">
    <source>
        <dbReference type="PROSITE" id="PS51935"/>
    </source>
</evidence>
<dbReference type="InterPro" id="IPR038765">
    <property type="entry name" value="Papain-like_cys_pep_sf"/>
</dbReference>
<organism evidence="7">
    <name type="scientific">Corynebacterium glutamicum (strain R)</name>
    <dbReference type="NCBI Taxonomy" id="340322"/>
    <lineage>
        <taxon>Bacteria</taxon>
        <taxon>Bacillati</taxon>
        <taxon>Actinomycetota</taxon>
        <taxon>Actinomycetes</taxon>
        <taxon>Mycobacteriales</taxon>
        <taxon>Corynebacteriaceae</taxon>
        <taxon>Corynebacterium</taxon>
    </lineage>
</organism>
<feature type="domain" description="NlpC/P60" evidence="6">
    <location>
        <begin position="235"/>
        <end position="349"/>
    </location>
</feature>
<dbReference type="Gene3D" id="6.10.250.3150">
    <property type="match status" value="1"/>
</dbReference>
<dbReference type="PANTHER" id="PTHR47359:SF3">
    <property type="entry name" value="NLP_P60 DOMAIN-CONTAINING PROTEIN-RELATED"/>
    <property type="match status" value="1"/>
</dbReference>
<evidence type="ECO:0000313" key="7">
    <source>
        <dbReference type="EMBL" id="BAF55068.1"/>
    </source>
</evidence>
<feature type="coiled-coil region" evidence="5">
    <location>
        <begin position="171"/>
        <end position="205"/>
    </location>
</feature>
<feature type="coiled-coil region" evidence="5">
    <location>
        <begin position="62"/>
        <end position="110"/>
    </location>
</feature>
<dbReference type="GO" id="GO:0006508">
    <property type="term" value="P:proteolysis"/>
    <property type="evidence" value="ECO:0007669"/>
    <property type="project" value="UniProtKB-KW"/>
</dbReference>
<dbReference type="InterPro" id="IPR051794">
    <property type="entry name" value="PG_Endopeptidase_C40"/>
</dbReference>
<dbReference type="EMBL" id="AP009044">
    <property type="protein sequence ID" value="BAF55068.1"/>
    <property type="molecule type" value="Genomic_DNA"/>
</dbReference>
<evidence type="ECO:0000256" key="2">
    <source>
        <dbReference type="ARBA" id="ARBA00022670"/>
    </source>
</evidence>
<dbReference type="InterPro" id="IPR000064">
    <property type="entry name" value="NLP_P60_dom"/>
</dbReference>
<dbReference type="Pfam" id="PF00877">
    <property type="entry name" value="NLPC_P60"/>
    <property type="match status" value="1"/>
</dbReference>
<keyword evidence="2" id="KW-0645">Protease</keyword>
<name>A0AB72VC73_CORGB</name>
<evidence type="ECO:0000256" key="3">
    <source>
        <dbReference type="ARBA" id="ARBA00022801"/>
    </source>
</evidence>
<sequence length="349" mass="38071">MNEVDRGFLKMFGRRWVSVVASCVIASTLILVPSHSGAEEVDQLIADIEHVSQETSAQNEAVKQLEIDIEAREVTIKEVQEQSVSYREAADQASENVEAYRSEINRIAQAKYRGTVTDPLSIAVSAEDPQNVIDRMSYLSTLTKSTSDVVESLNAETEKSAEAVYQANRTKAEAEFQLGQLKVRQAELESEKEALDGRKSEIRDRVDALTPQEREMWVAKNGPLDIDLTDLLGLSAATSGAVDAALSKLGSPYGWGAIGPNEFDCSGLIYWAYQQMGKTLPRTSQAQMAGGTPVSRDELQPGDVIGYYPGATHVGLYIGDGKIVHASDYGIPVQVVSVDSAPFYGARRY</sequence>
<keyword evidence="5" id="KW-0175">Coiled coil</keyword>
<dbReference type="KEGG" id="cgt:cgR_2069"/>
<dbReference type="SUPFAM" id="SSF54001">
    <property type="entry name" value="Cysteine proteinases"/>
    <property type="match status" value="1"/>
</dbReference>
<evidence type="ECO:0000256" key="1">
    <source>
        <dbReference type="ARBA" id="ARBA00007074"/>
    </source>
</evidence>
<reference evidence="7" key="1">
    <citation type="journal article" date="2007" name="Microbiology">
        <title>Comparative analysis of the Corynebacterium glutamicum group and complete genome sequence of strain R.</title>
        <authorList>
            <person name="Yukawa H."/>
            <person name="Omumasaba C.A."/>
            <person name="Nonaka H."/>
            <person name="Kos P."/>
            <person name="Okai N."/>
            <person name="Suzuki N."/>
            <person name="Suda M."/>
            <person name="Tsuge Y."/>
            <person name="Watanabe J."/>
            <person name="Ikeda Y."/>
            <person name="Vertes A.A."/>
            <person name="Inui M."/>
        </authorList>
    </citation>
    <scope>NUCLEOTIDE SEQUENCE</scope>
    <source>
        <strain evidence="7">R</strain>
    </source>
</reference>
<dbReference type="GO" id="GO:0008234">
    <property type="term" value="F:cysteine-type peptidase activity"/>
    <property type="evidence" value="ECO:0007669"/>
    <property type="project" value="UniProtKB-KW"/>
</dbReference>
<evidence type="ECO:0000256" key="5">
    <source>
        <dbReference type="SAM" id="Coils"/>
    </source>
</evidence>
<dbReference type="PANTHER" id="PTHR47359">
    <property type="entry name" value="PEPTIDOGLYCAN DL-ENDOPEPTIDASE CWLO"/>
    <property type="match status" value="1"/>
</dbReference>
<dbReference type="PROSITE" id="PS51935">
    <property type="entry name" value="NLPC_P60"/>
    <property type="match status" value="1"/>
</dbReference>
<protein>
    <recommendedName>
        <fullName evidence="6">NlpC/P60 domain-containing protein</fullName>
    </recommendedName>
</protein>
<keyword evidence="4" id="KW-0788">Thiol protease</keyword>
<evidence type="ECO:0000256" key="4">
    <source>
        <dbReference type="ARBA" id="ARBA00022807"/>
    </source>
</evidence>
<keyword evidence="3" id="KW-0378">Hydrolase</keyword>
<gene>
    <name evidence="7" type="ordered locus">cgR_2069</name>
</gene>